<dbReference type="RefSeq" id="XP_004253852.1">
    <property type="nucleotide sequence ID" value="XM_004253804.1"/>
</dbReference>
<dbReference type="EMBL" id="KB206868">
    <property type="protein sequence ID" value="ELP87081.1"/>
    <property type="molecule type" value="Genomic_DNA"/>
</dbReference>
<dbReference type="PANTHER" id="PTHR19375">
    <property type="entry name" value="HEAT SHOCK PROTEIN 70KDA"/>
    <property type="match status" value="1"/>
</dbReference>
<organism evidence="3 4">
    <name type="scientific">Entamoeba invadens IP1</name>
    <dbReference type="NCBI Taxonomy" id="370355"/>
    <lineage>
        <taxon>Eukaryota</taxon>
        <taxon>Amoebozoa</taxon>
        <taxon>Evosea</taxon>
        <taxon>Archamoebae</taxon>
        <taxon>Mastigamoebida</taxon>
        <taxon>Entamoebidae</taxon>
        <taxon>Entamoeba</taxon>
    </lineage>
</organism>
<keyword evidence="4" id="KW-1185">Reference proteome</keyword>
<dbReference type="GeneID" id="14886059"/>
<dbReference type="Gene3D" id="3.90.640.10">
    <property type="entry name" value="Actin, Chain A, domain 4"/>
    <property type="match status" value="1"/>
</dbReference>
<dbReference type="Gene3D" id="3.30.420.40">
    <property type="match status" value="2"/>
</dbReference>
<dbReference type="KEGG" id="eiv:EIN_208800"/>
<sequence length="241" mass="27410">MYKLANFQKCKNYVMTIELSVKENVLLEFTIFDSGFLITISRNILEKCCLSIFQRCEKTIKETLEKGNVRSYTIKSVVLIGGSSHFHELKETFRIVFPDRPLLECEDINLVIAKGACWYARDMASQTVKNHITQITARDVNTLMTLVDDHKEKTGNILVTLINKGTLLPVENVTFSVPTITPTVSVVLTEDRSLIGKLETTLRFNFWDKITFKFEVDEIGKIKLVVLDKDGNQDPGQIVVD</sequence>
<accession>L7FKW3</accession>
<evidence type="ECO:0000256" key="1">
    <source>
        <dbReference type="ARBA" id="ARBA00022741"/>
    </source>
</evidence>
<dbReference type="Pfam" id="PF00012">
    <property type="entry name" value="HSP70"/>
    <property type="match status" value="1"/>
</dbReference>
<protein>
    <submittedName>
        <fullName evidence="3">Uncharacterized protein</fullName>
    </submittedName>
</protein>
<reference evidence="3 4" key="1">
    <citation type="submission" date="2012-10" db="EMBL/GenBank/DDBJ databases">
        <authorList>
            <person name="Zafar N."/>
            <person name="Inman J."/>
            <person name="Hall N."/>
            <person name="Lorenzi H."/>
            <person name="Caler E."/>
        </authorList>
    </citation>
    <scope>NUCLEOTIDE SEQUENCE [LARGE SCALE GENOMIC DNA]</scope>
    <source>
        <strain evidence="3 4">IP1</strain>
    </source>
</reference>
<dbReference type="SUPFAM" id="SSF53067">
    <property type="entry name" value="Actin-like ATPase domain"/>
    <property type="match status" value="1"/>
</dbReference>
<dbReference type="VEuPathDB" id="AmoebaDB:EIN_208800"/>
<evidence type="ECO:0000256" key="2">
    <source>
        <dbReference type="ARBA" id="ARBA00022840"/>
    </source>
</evidence>
<keyword evidence="2" id="KW-0067">ATP-binding</keyword>
<dbReference type="AlphaFoldDB" id="L7FKW3"/>
<dbReference type="GO" id="GO:0140662">
    <property type="term" value="F:ATP-dependent protein folding chaperone"/>
    <property type="evidence" value="ECO:0007669"/>
    <property type="project" value="InterPro"/>
</dbReference>
<dbReference type="Proteomes" id="UP000014680">
    <property type="component" value="Unassembled WGS sequence"/>
</dbReference>
<name>L7FKW3_ENTIV</name>
<proteinExistence type="predicted"/>
<keyword evidence="1" id="KW-0547">Nucleotide-binding</keyword>
<gene>
    <name evidence="3" type="ORF">EIN_208800</name>
</gene>
<dbReference type="InterPro" id="IPR013126">
    <property type="entry name" value="Hsp_70_fam"/>
</dbReference>
<evidence type="ECO:0000313" key="4">
    <source>
        <dbReference type="Proteomes" id="UP000014680"/>
    </source>
</evidence>
<evidence type="ECO:0000313" key="3">
    <source>
        <dbReference type="EMBL" id="ELP87081.1"/>
    </source>
</evidence>
<dbReference type="InterPro" id="IPR043129">
    <property type="entry name" value="ATPase_NBD"/>
</dbReference>
<dbReference type="GO" id="GO:0005524">
    <property type="term" value="F:ATP binding"/>
    <property type="evidence" value="ECO:0007669"/>
    <property type="project" value="UniProtKB-KW"/>
</dbReference>